<dbReference type="PaxDb" id="435590-BVU_3111"/>
<accession>A6L4Y1</accession>
<gene>
    <name evidence="1" type="ordered locus">BVU_3111</name>
</gene>
<dbReference type="EMBL" id="CP000139">
    <property type="protein sequence ID" value="ABR40745.1"/>
    <property type="molecule type" value="Genomic_DNA"/>
</dbReference>
<organism evidence="1 2">
    <name type="scientific">Phocaeicola vulgatus (strain ATCC 8482 / DSM 1447 / JCM 5826 / CCUG 4940 / NBRC 14291 / NCTC 11154)</name>
    <name type="common">Bacteroides vulgatus</name>
    <dbReference type="NCBI Taxonomy" id="435590"/>
    <lineage>
        <taxon>Bacteria</taxon>
        <taxon>Pseudomonadati</taxon>
        <taxon>Bacteroidota</taxon>
        <taxon>Bacteroidia</taxon>
        <taxon>Bacteroidales</taxon>
        <taxon>Bacteroidaceae</taxon>
        <taxon>Phocaeicola</taxon>
    </lineage>
</organism>
<evidence type="ECO:0000313" key="2">
    <source>
        <dbReference type="Proteomes" id="UP000002861"/>
    </source>
</evidence>
<proteinExistence type="predicted"/>
<dbReference type="AlphaFoldDB" id="A6L4Y1"/>
<reference evidence="1 2" key="1">
    <citation type="journal article" date="2007" name="PLoS Biol.">
        <title>Evolution of symbiotic bacteria in the distal human intestine.</title>
        <authorList>
            <person name="Xu J."/>
            <person name="Mahowald M.A."/>
            <person name="Ley R.E."/>
            <person name="Lozupone C.A."/>
            <person name="Hamady M."/>
            <person name="Martens E.C."/>
            <person name="Henrissat B."/>
            <person name="Coutinho P.M."/>
            <person name="Minx P."/>
            <person name="Latreille P."/>
            <person name="Cordum H."/>
            <person name="Van Brunt A."/>
            <person name="Kim K."/>
            <person name="Fulton R.S."/>
            <person name="Fulton L.A."/>
            <person name="Clifton S.W."/>
            <person name="Wilson R.K."/>
            <person name="Knight R.D."/>
            <person name="Gordon J.I."/>
        </authorList>
    </citation>
    <scope>NUCLEOTIDE SEQUENCE [LARGE SCALE GENOMIC DNA]</scope>
    <source>
        <strain evidence="2">ATCC 8482 / DSM 1447 / JCM 5826 / CCUG 4940 / NBRC 14291 / NCTC 11154</strain>
    </source>
</reference>
<name>A6L4Y1_PHOV8</name>
<dbReference type="HOGENOM" id="CLU_2840913_0_0_10"/>
<evidence type="ECO:0000313" key="1">
    <source>
        <dbReference type="EMBL" id="ABR40745.1"/>
    </source>
</evidence>
<dbReference type="KEGG" id="bvu:BVU_3111"/>
<sequence length="65" mass="7331">MVRIAFHQTGFTVAGTASDSITEFPFIQAEKGCLYHQIGHKGRQLFYICFKINEKMVAFERGGGF</sequence>
<dbReference type="Proteomes" id="UP000002861">
    <property type="component" value="Chromosome"/>
</dbReference>
<protein>
    <submittedName>
        <fullName evidence="1">Uncharacterized protein</fullName>
    </submittedName>
</protein>